<feature type="domain" description="JAB" evidence="6">
    <location>
        <begin position="15"/>
        <end position="76"/>
    </location>
</feature>
<keyword evidence="3" id="KW-0378">Hydrolase</keyword>
<proteinExistence type="predicted"/>
<protein>
    <recommendedName>
        <fullName evidence="6">JAB domain-containing protein</fullName>
    </recommendedName>
</protein>
<keyword evidence="4" id="KW-0862">Zinc</keyword>
<dbReference type="AlphaFoldDB" id="F8IDG9"/>
<dbReference type="STRING" id="1048834.TC41_1907"/>
<dbReference type="GO" id="GO:0008237">
    <property type="term" value="F:metallopeptidase activity"/>
    <property type="evidence" value="ECO:0007669"/>
    <property type="project" value="UniProtKB-KW"/>
</dbReference>
<evidence type="ECO:0000256" key="5">
    <source>
        <dbReference type="ARBA" id="ARBA00023049"/>
    </source>
</evidence>
<dbReference type="GO" id="GO:0046872">
    <property type="term" value="F:metal ion binding"/>
    <property type="evidence" value="ECO:0007669"/>
    <property type="project" value="UniProtKB-KW"/>
</dbReference>
<dbReference type="eggNOG" id="COG1310">
    <property type="taxonomic scope" value="Bacteria"/>
</dbReference>
<dbReference type="Pfam" id="PF14464">
    <property type="entry name" value="Prok-JAB"/>
    <property type="match status" value="1"/>
</dbReference>
<keyword evidence="2" id="KW-0479">Metal-binding</keyword>
<dbReference type="PATRIC" id="fig|1048834.4.peg.1797"/>
<dbReference type="HOGENOM" id="CLU_2128180_0_0_9"/>
<evidence type="ECO:0000259" key="6">
    <source>
        <dbReference type="Pfam" id="PF14464"/>
    </source>
</evidence>
<reference evidence="7 8" key="1">
    <citation type="journal article" date="2011" name="J. Bacteriol.">
        <title>Complete Genome Sequence of Alicyclobacillus acidocaldarius Strain Tc-4-1.</title>
        <authorList>
            <person name="Chen Y."/>
            <person name="He Y."/>
            <person name="Zhang B."/>
            <person name="Yang J."/>
            <person name="Li W."/>
            <person name="Dong Z."/>
            <person name="Hu S."/>
        </authorList>
    </citation>
    <scope>NUCLEOTIDE SEQUENCE [LARGE SCALE GENOMIC DNA]</scope>
    <source>
        <strain evidence="7 8">Tc-4-1</strain>
    </source>
</reference>
<organism evidence="7 8">
    <name type="scientific">Alicyclobacillus acidocaldarius (strain Tc-4-1)</name>
    <name type="common">Bacillus acidocaldarius</name>
    <dbReference type="NCBI Taxonomy" id="1048834"/>
    <lineage>
        <taxon>Bacteria</taxon>
        <taxon>Bacillati</taxon>
        <taxon>Bacillota</taxon>
        <taxon>Bacilli</taxon>
        <taxon>Bacillales</taxon>
        <taxon>Alicyclobacillaceae</taxon>
        <taxon>Alicyclobacillus</taxon>
    </lineage>
</organism>
<evidence type="ECO:0000313" key="8">
    <source>
        <dbReference type="Proteomes" id="UP000000292"/>
    </source>
</evidence>
<evidence type="ECO:0000256" key="3">
    <source>
        <dbReference type="ARBA" id="ARBA00022801"/>
    </source>
</evidence>
<accession>F8IDG9</accession>
<gene>
    <name evidence="7" type="ordered locus">TC41_1907</name>
</gene>
<dbReference type="Gene3D" id="3.40.140.10">
    <property type="entry name" value="Cytidine Deaminase, domain 2"/>
    <property type="match status" value="1"/>
</dbReference>
<dbReference type="GO" id="GO:0006508">
    <property type="term" value="P:proteolysis"/>
    <property type="evidence" value="ECO:0007669"/>
    <property type="project" value="UniProtKB-KW"/>
</dbReference>
<evidence type="ECO:0000256" key="2">
    <source>
        <dbReference type="ARBA" id="ARBA00022723"/>
    </source>
</evidence>
<dbReference type="InterPro" id="IPR028090">
    <property type="entry name" value="JAB_dom_prok"/>
</dbReference>
<name>F8IDG9_ALIAT</name>
<dbReference type="KEGG" id="aad:TC41_1907"/>
<reference evidence="8" key="2">
    <citation type="submission" date="2011-06" db="EMBL/GenBank/DDBJ databases">
        <title>The complete genome sequence of Alicyclobacillus acidocaldarius sp. Tc-4-1.</title>
        <authorList>
            <person name="Chen Y."/>
            <person name="He Y."/>
            <person name="Dong Z."/>
            <person name="Hu S."/>
        </authorList>
    </citation>
    <scope>NUCLEOTIDE SEQUENCE [LARGE SCALE GENOMIC DNA]</scope>
    <source>
        <strain evidence="8">Tc-4-1</strain>
    </source>
</reference>
<keyword evidence="5" id="KW-0482">Metalloprotease</keyword>
<evidence type="ECO:0000313" key="7">
    <source>
        <dbReference type="EMBL" id="AEJ43822.1"/>
    </source>
</evidence>
<dbReference type="Proteomes" id="UP000000292">
    <property type="component" value="Chromosome"/>
</dbReference>
<dbReference type="EMBL" id="CP002902">
    <property type="protein sequence ID" value="AEJ43822.1"/>
    <property type="molecule type" value="Genomic_DNA"/>
</dbReference>
<evidence type="ECO:0000256" key="4">
    <source>
        <dbReference type="ARBA" id="ARBA00022833"/>
    </source>
</evidence>
<sequence>MIARGRPWAVALPIVASAMGFAVEPSAWIEILTSLHRHGIEIWATYHSHPGGQLWPSRRDHVLRWTSKRLLLLAPLGERVAIAQYEWRESPHQRSS</sequence>
<evidence type="ECO:0000256" key="1">
    <source>
        <dbReference type="ARBA" id="ARBA00022670"/>
    </source>
</evidence>
<dbReference type="SUPFAM" id="SSF102712">
    <property type="entry name" value="JAB1/MPN domain"/>
    <property type="match status" value="1"/>
</dbReference>
<keyword evidence="1" id="KW-0645">Protease</keyword>